<evidence type="ECO:0000313" key="2">
    <source>
        <dbReference type="Proteomes" id="UP001221757"/>
    </source>
</evidence>
<gene>
    <name evidence="1" type="ORF">B0H17DRAFT_1135181</name>
</gene>
<reference evidence="1" key="1">
    <citation type="submission" date="2023-03" db="EMBL/GenBank/DDBJ databases">
        <title>Massive genome expansion in bonnet fungi (Mycena s.s.) driven by repeated elements and novel gene families across ecological guilds.</title>
        <authorList>
            <consortium name="Lawrence Berkeley National Laboratory"/>
            <person name="Harder C.B."/>
            <person name="Miyauchi S."/>
            <person name="Viragh M."/>
            <person name="Kuo A."/>
            <person name="Thoen E."/>
            <person name="Andreopoulos B."/>
            <person name="Lu D."/>
            <person name="Skrede I."/>
            <person name="Drula E."/>
            <person name="Henrissat B."/>
            <person name="Morin E."/>
            <person name="Kohler A."/>
            <person name="Barry K."/>
            <person name="LaButti K."/>
            <person name="Morin E."/>
            <person name="Salamov A."/>
            <person name="Lipzen A."/>
            <person name="Mereny Z."/>
            <person name="Hegedus B."/>
            <person name="Baldrian P."/>
            <person name="Stursova M."/>
            <person name="Weitz H."/>
            <person name="Taylor A."/>
            <person name="Grigoriev I.V."/>
            <person name="Nagy L.G."/>
            <person name="Martin F."/>
            <person name="Kauserud H."/>
        </authorList>
    </citation>
    <scope>NUCLEOTIDE SEQUENCE</scope>
    <source>
        <strain evidence="1">CBHHK067</strain>
    </source>
</reference>
<keyword evidence="2" id="KW-1185">Reference proteome</keyword>
<proteinExistence type="predicted"/>
<sequence>MSYPIRIASSPCVPYVIGYSLNYTQAMELAPRLCTPEQLSINPPFPEVALNMYMESNNIQEGFLRYKEVVYYLWIKGVLPSFDGKKPAFRIPPVDLERYPGLAGVGDVKPRCIKWPIYYAGLNSTPTLDIKLIVDDVRPSPDEGEDGRSRSSKRNSRRLRRSTWNESVFLVRSISVSIRGDEFIDEEDGL</sequence>
<comment type="caution">
    <text evidence="1">The sequence shown here is derived from an EMBL/GenBank/DDBJ whole genome shotgun (WGS) entry which is preliminary data.</text>
</comment>
<protein>
    <submittedName>
        <fullName evidence="1">Uncharacterized protein</fullName>
    </submittedName>
</protein>
<name>A0AAD7DE21_MYCRO</name>
<dbReference type="EMBL" id="JARKIE010000074">
    <property type="protein sequence ID" value="KAJ7689123.1"/>
    <property type="molecule type" value="Genomic_DNA"/>
</dbReference>
<dbReference type="AlphaFoldDB" id="A0AAD7DE21"/>
<evidence type="ECO:0000313" key="1">
    <source>
        <dbReference type="EMBL" id="KAJ7689123.1"/>
    </source>
</evidence>
<organism evidence="1 2">
    <name type="scientific">Mycena rosella</name>
    <name type="common">Pink bonnet</name>
    <name type="synonym">Agaricus rosellus</name>
    <dbReference type="NCBI Taxonomy" id="1033263"/>
    <lineage>
        <taxon>Eukaryota</taxon>
        <taxon>Fungi</taxon>
        <taxon>Dikarya</taxon>
        <taxon>Basidiomycota</taxon>
        <taxon>Agaricomycotina</taxon>
        <taxon>Agaricomycetes</taxon>
        <taxon>Agaricomycetidae</taxon>
        <taxon>Agaricales</taxon>
        <taxon>Marasmiineae</taxon>
        <taxon>Mycenaceae</taxon>
        <taxon>Mycena</taxon>
    </lineage>
</organism>
<accession>A0AAD7DE21</accession>
<dbReference type="Proteomes" id="UP001221757">
    <property type="component" value="Unassembled WGS sequence"/>
</dbReference>